<evidence type="ECO:0000256" key="1">
    <source>
        <dbReference type="ARBA" id="ARBA00022553"/>
    </source>
</evidence>
<evidence type="ECO:0000313" key="4">
    <source>
        <dbReference type="EMBL" id="MBE7326257.1"/>
    </source>
</evidence>
<dbReference type="Pfam" id="PF02518">
    <property type="entry name" value="HATPase_c"/>
    <property type="match status" value="1"/>
</dbReference>
<accession>A0ABR9RXF9</accession>
<dbReference type="Proteomes" id="UP000756387">
    <property type="component" value="Unassembled WGS sequence"/>
</dbReference>
<evidence type="ECO:0000256" key="2">
    <source>
        <dbReference type="ARBA" id="ARBA00022777"/>
    </source>
</evidence>
<keyword evidence="2" id="KW-0418">Kinase</keyword>
<dbReference type="SUPFAM" id="SSF55874">
    <property type="entry name" value="ATPase domain of HSP90 chaperone/DNA topoisomerase II/histidine kinase"/>
    <property type="match status" value="1"/>
</dbReference>
<comment type="caution">
    <text evidence="4">The sequence shown here is derived from an EMBL/GenBank/DDBJ whole genome shotgun (WGS) entry which is preliminary data.</text>
</comment>
<dbReference type="Gene3D" id="3.30.565.10">
    <property type="entry name" value="Histidine kinase-like ATPase, C-terminal domain"/>
    <property type="match status" value="1"/>
</dbReference>
<dbReference type="InterPro" id="IPR036890">
    <property type="entry name" value="HATPase_C_sf"/>
</dbReference>
<evidence type="ECO:0000259" key="3">
    <source>
        <dbReference type="PROSITE" id="PS50109"/>
    </source>
</evidence>
<keyword evidence="4" id="KW-0547">Nucleotide-binding</keyword>
<dbReference type="EMBL" id="JADCSA010001417">
    <property type="protein sequence ID" value="MBE7326257.1"/>
    <property type="molecule type" value="Genomic_DNA"/>
</dbReference>
<name>A0ABR9RXF9_9ACTN</name>
<evidence type="ECO:0000313" key="5">
    <source>
        <dbReference type="Proteomes" id="UP000756387"/>
    </source>
</evidence>
<dbReference type="PANTHER" id="PTHR43547:SF2">
    <property type="entry name" value="HYBRID SIGNAL TRANSDUCTION HISTIDINE KINASE C"/>
    <property type="match status" value="1"/>
</dbReference>
<feature type="non-terminal residue" evidence="4">
    <location>
        <position position="1"/>
    </location>
</feature>
<feature type="domain" description="Histidine kinase" evidence="3">
    <location>
        <begin position="1"/>
        <end position="75"/>
    </location>
</feature>
<dbReference type="InterPro" id="IPR005467">
    <property type="entry name" value="His_kinase_dom"/>
</dbReference>
<feature type="non-terminal residue" evidence="4">
    <location>
        <position position="75"/>
    </location>
</feature>
<organism evidence="4 5">
    <name type="scientific">Nocardioides malaquae</name>
    <dbReference type="NCBI Taxonomy" id="2773426"/>
    <lineage>
        <taxon>Bacteria</taxon>
        <taxon>Bacillati</taxon>
        <taxon>Actinomycetota</taxon>
        <taxon>Actinomycetes</taxon>
        <taxon>Propionibacteriales</taxon>
        <taxon>Nocardioidaceae</taxon>
        <taxon>Nocardioides</taxon>
    </lineage>
</organism>
<dbReference type="InterPro" id="IPR003594">
    <property type="entry name" value="HATPase_dom"/>
</dbReference>
<keyword evidence="2" id="KW-0808">Transferase</keyword>
<dbReference type="PROSITE" id="PS50109">
    <property type="entry name" value="HIS_KIN"/>
    <property type="match status" value="1"/>
</dbReference>
<reference evidence="4 5" key="1">
    <citation type="submission" date="2020-10" db="EMBL/GenBank/DDBJ databases">
        <title>Nocardioides sp. isolated from sludge.</title>
        <authorList>
            <person name="Zhang X."/>
        </authorList>
    </citation>
    <scope>NUCLEOTIDE SEQUENCE [LARGE SCALE GENOMIC DNA]</scope>
    <source>
        <strain evidence="4 5">Y6</strain>
    </source>
</reference>
<keyword evidence="4" id="KW-0067">ATP-binding</keyword>
<dbReference type="GO" id="GO:0005524">
    <property type="term" value="F:ATP binding"/>
    <property type="evidence" value="ECO:0007669"/>
    <property type="project" value="UniProtKB-KW"/>
</dbReference>
<proteinExistence type="predicted"/>
<dbReference type="PANTHER" id="PTHR43547">
    <property type="entry name" value="TWO-COMPONENT HISTIDINE KINASE"/>
    <property type="match status" value="1"/>
</dbReference>
<sequence length="75" mass="8598">CPKNLHTAWYDKEKIEHVIYNLLSNAFKFTPKEGNVQLSVIPIDSKKQIKLSVSDTGSGIPKEELELIFDLFYQS</sequence>
<keyword evidence="1" id="KW-0597">Phosphoprotein</keyword>
<gene>
    <name evidence="4" type="ORF">IEQ44_16640</name>
</gene>
<keyword evidence="5" id="KW-1185">Reference proteome</keyword>
<protein>
    <submittedName>
        <fullName evidence="4">ATP-binding protein</fullName>
    </submittedName>
</protein>